<dbReference type="SMART" id="SM00530">
    <property type="entry name" value="HTH_XRE"/>
    <property type="match status" value="1"/>
</dbReference>
<dbReference type="EMBL" id="AYYO01000011">
    <property type="protein sequence ID" value="KRM55912.1"/>
    <property type="molecule type" value="Genomic_DNA"/>
</dbReference>
<feature type="domain" description="HTH cro/C1-type" evidence="1">
    <location>
        <begin position="11"/>
        <end position="65"/>
    </location>
</feature>
<dbReference type="Proteomes" id="UP000051679">
    <property type="component" value="Unassembled WGS sequence"/>
</dbReference>
<dbReference type="InterPro" id="IPR001387">
    <property type="entry name" value="Cro/C1-type_HTH"/>
</dbReference>
<dbReference type="PROSITE" id="PS50943">
    <property type="entry name" value="HTH_CROC1"/>
    <property type="match status" value="1"/>
</dbReference>
<evidence type="ECO:0000259" key="1">
    <source>
        <dbReference type="PROSITE" id="PS50943"/>
    </source>
</evidence>
<dbReference type="SUPFAM" id="SSF47413">
    <property type="entry name" value="lambda repressor-like DNA-binding domains"/>
    <property type="match status" value="1"/>
</dbReference>
<accession>A0A0R1ZLK6</accession>
<dbReference type="STRING" id="1291052.FC18_GL000965"/>
<sequence>MNMENTIGSALRRIRKNRGESIVEVAKATHTSPASFTKWENEQNIPSERSVRKLAEYYDMEPQELLALAYPDKYAPKTAPEENVAADAIRVEDIIAPGTELSYNGKLVSEADKHLFAAFISGILLAKTE</sequence>
<reference evidence="2 3" key="1">
    <citation type="journal article" date="2015" name="Genome Announc.">
        <title>Expanding the biotechnology potential of lactobacilli through comparative genomics of 213 strains and associated genera.</title>
        <authorList>
            <person name="Sun Z."/>
            <person name="Harris H.M."/>
            <person name="McCann A."/>
            <person name="Guo C."/>
            <person name="Argimon S."/>
            <person name="Zhang W."/>
            <person name="Yang X."/>
            <person name="Jeffery I.B."/>
            <person name="Cooney J.C."/>
            <person name="Kagawa T.F."/>
            <person name="Liu W."/>
            <person name="Song Y."/>
            <person name="Salvetti E."/>
            <person name="Wrobel A."/>
            <person name="Rasinkangas P."/>
            <person name="Parkhill J."/>
            <person name="Rea M.C."/>
            <person name="O'Sullivan O."/>
            <person name="Ritari J."/>
            <person name="Douillard F.P."/>
            <person name="Paul Ross R."/>
            <person name="Yang R."/>
            <person name="Briner A.E."/>
            <person name="Felis G.E."/>
            <person name="de Vos W.M."/>
            <person name="Barrangou R."/>
            <person name="Klaenhammer T.R."/>
            <person name="Caufield P.W."/>
            <person name="Cui Y."/>
            <person name="Zhang H."/>
            <person name="O'Toole P.W."/>
        </authorList>
    </citation>
    <scope>NUCLEOTIDE SEQUENCE [LARGE SCALE GENOMIC DNA]</scope>
    <source>
        <strain evidence="2 3">DSM 20505</strain>
    </source>
</reference>
<dbReference type="AlphaFoldDB" id="A0A0R1ZLK6"/>
<dbReference type="InterPro" id="IPR010982">
    <property type="entry name" value="Lambda_DNA-bd_dom_sf"/>
</dbReference>
<protein>
    <submittedName>
        <fullName evidence="2">XRE family transcriptional regulator</fullName>
    </submittedName>
</protein>
<dbReference type="GO" id="GO:0003677">
    <property type="term" value="F:DNA binding"/>
    <property type="evidence" value="ECO:0007669"/>
    <property type="project" value="InterPro"/>
</dbReference>
<dbReference type="Gene3D" id="1.10.260.40">
    <property type="entry name" value="lambda repressor-like DNA-binding domains"/>
    <property type="match status" value="1"/>
</dbReference>
<name>A0A0R1ZLK6_9LACO</name>
<keyword evidence="3" id="KW-1185">Reference proteome</keyword>
<gene>
    <name evidence="2" type="ORF">FC18_GL000965</name>
</gene>
<evidence type="ECO:0000313" key="3">
    <source>
        <dbReference type="Proteomes" id="UP000051679"/>
    </source>
</evidence>
<comment type="caution">
    <text evidence="2">The sequence shown here is derived from an EMBL/GenBank/DDBJ whole genome shotgun (WGS) entry which is preliminary data.</text>
</comment>
<dbReference type="PATRIC" id="fig|1291052.5.peg.979"/>
<dbReference type="Pfam" id="PF12844">
    <property type="entry name" value="HTH_19"/>
    <property type="match status" value="1"/>
</dbReference>
<evidence type="ECO:0000313" key="2">
    <source>
        <dbReference type="EMBL" id="KRM55912.1"/>
    </source>
</evidence>
<organism evidence="2 3">
    <name type="scientific">Lacticaseibacillus sharpeae JCM 1186 = DSM 20505</name>
    <dbReference type="NCBI Taxonomy" id="1291052"/>
    <lineage>
        <taxon>Bacteria</taxon>
        <taxon>Bacillati</taxon>
        <taxon>Bacillota</taxon>
        <taxon>Bacilli</taxon>
        <taxon>Lactobacillales</taxon>
        <taxon>Lactobacillaceae</taxon>
        <taxon>Lacticaseibacillus</taxon>
    </lineage>
</organism>
<dbReference type="CDD" id="cd00093">
    <property type="entry name" value="HTH_XRE"/>
    <property type="match status" value="1"/>
</dbReference>
<proteinExistence type="predicted"/>